<dbReference type="AlphaFoldDB" id="A0AAI8VZ21"/>
<comment type="caution">
    <text evidence="2">The sequence shown here is derived from an EMBL/GenBank/DDBJ whole genome shotgun (WGS) entry which is preliminary data.</text>
</comment>
<reference evidence="2" key="1">
    <citation type="submission" date="2023-10" db="EMBL/GenBank/DDBJ databases">
        <authorList>
            <person name="Hackl T."/>
        </authorList>
    </citation>
    <scope>NUCLEOTIDE SEQUENCE</scope>
</reference>
<feature type="region of interest" description="Disordered" evidence="1">
    <location>
        <begin position="1"/>
        <end position="29"/>
    </location>
</feature>
<accession>A0AAI8VZ21</accession>
<keyword evidence="3" id="KW-1185">Reference proteome</keyword>
<name>A0AAI8VZ21_9PEZI</name>
<organism evidence="2 3">
    <name type="scientific">Anthostomella pinea</name>
    <dbReference type="NCBI Taxonomy" id="933095"/>
    <lineage>
        <taxon>Eukaryota</taxon>
        <taxon>Fungi</taxon>
        <taxon>Dikarya</taxon>
        <taxon>Ascomycota</taxon>
        <taxon>Pezizomycotina</taxon>
        <taxon>Sordariomycetes</taxon>
        <taxon>Xylariomycetidae</taxon>
        <taxon>Xylariales</taxon>
        <taxon>Xylariaceae</taxon>
        <taxon>Anthostomella</taxon>
    </lineage>
</organism>
<gene>
    <name evidence="2" type="ORF">KHLLAP_LOCUS13698</name>
</gene>
<protein>
    <submittedName>
        <fullName evidence="2">Uu.00g013490.m01.CDS01</fullName>
    </submittedName>
</protein>
<proteinExistence type="predicted"/>
<feature type="region of interest" description="Disordered" evidence="1">
    <location>
        <begin position="97"/>
        <end position="158"/>
    </location>
</feature>
<evidence type="ECO:0000256" key="1">
    <source>
        <dbReference type="SAM" id="MobiDB-lite"/>
    </source>
</evidence>
<dbReference type="EMBL" id="CAUWAG010000020">
    <property type="protein sequence ID" value="CAJ2513230.1"/>
    <property type="molecule type" value="Genomic_DNA"/>
</dbReference>
<evidence type="ECO:0000313" key="2">
    <source>
        <dbReference type="EMBL" id="CAJ2513230.1"/>
    </source>
</evidence>
<evidence type="ECO:0000313" key="3">
    <source>
        <dbReference type="Proteomes" id="UP001295740"/>
    </source>
</evidence>
<feature type="compositionally biased region" description="Low complexity" evidence="1">
    <location>
        <begin position="140"/>
        <end position="158"/>
    </location>
</feature>
<sequence>MSSSPTNPFAPTWAFPPGLPSSPVTDQVTGPDEVAGVDGASAVDEVVAVAAMDSNKPDGDAQVIDGTANEGTIDETTIDEVNVTEVGAVTPVTATDAEEPAETVTETGDTIADTAGGPSTGREDASVGTAASSVAETATDDGSVADGDDAGSVADSDTASEVTVVGIEDGAAEEAAVVDQLSSYDLMSENPELFTYRVDEGYQHRDGRMVIFCVEGVDINVHVKALDSAAGLRQMFAHRLLENVTGRVSLEEDGLPEWKILLIALYGHPVTTLGHGAYAAGDYVRALKLADMYLVDDNVYHRIVNFLANHMAGFAHWKAIPCNRLTDDLHAGIIEQLHYAHHEYSTLVRANGPRPFPVFAFPLAIKLFCPPEALLQYFTRLDADFLKWYAHVSIRVDGKWILNNDEVRLFTPTA</sequence>
<dbReference type="Proteomes" id="UP001295740">
    <property type="component" value="Unassembled WGS sequence"/>
</dbReference>